<keyword evidence="2" id="KW-0819">tRNA processing</keyword>
<keyword evidence="6" id="KW-1185">Reference proteome</keyword>
<sequence length="401" mass="46742">MDENDKITASQEDLDDEVLPDWGIINKAPGGVYIDTQTELIPRRSDKYFDPDGSNTQNAKLEESRRQMYLALLSVRCHHMKLFLAAVWIPSQKMALVPHAKGNFFKDIGVAHNFKNKKKLQGMWLTPVETVYLTERGSMVTYLADENFMNFVDSNDVEFEYLSLTQLSMAHLYSLALGSEPDLIDKYQVYALLKRSGYMIMEFRQHYNQYDSWNELHLKLETAHQSLWCKVTGWFASLGLYSRSLSKSFYQQSSHYFNYTLVFESLQILNSYSAFESLWLPPLPDKRYEITYNVWKPNQAFSKKNPPMPDFQVCVLNIERVPFPPLDAIKSMWNQLNVSFTAQKIPEPAPKKTSNKQQQLSKKQMQLQRKKERESKLDSRIIERNKYLKLRDSKLKSGSSS</sequence>
<dbReference type="Proteomes" id="UP000182334">
    <property type="component" value="Chromosome VI"/>
</dbReference>
<feature type="compositionally biased region" description="Basic and acidic residues" evidence="3">
    <location>
        <begin position="369"/>
        <end position="379"/>
    </location>
</feature>
<dbReference type="EMBL" id="LT635761">
    <property type="protein sequence ID" value="SGZ57107.1"/>
    <property type="molecule type" value="Genomic_DNA"/>
</dbReference>
<dbReference type="STRING" id="45354.A0A1L0C0T4"/>
<evidence type="ECO:0000313" key="6">
    <source>
        <dbReference type="Proteomes" id="UP000182334"/>
    </source>
</evidence>
<proteinExistence type="inferred from homology"/>
<dbReference type="InterPro" id="IPR024336">
    <property type="entry name" value="tRNA_splic_suSen54_N"/>
</dbReference>
<dbReference type="OrthoDB" id="408683at2759"/>
<accession>A0A1L0C0T4</accession>
<dbReference type="GO" id="GO:0000214">
    <property type="term" value="C:tRNA-intron endonuclease complex"/>
    <property type="evidence" value="ECO:0007669"/>
    <property type="project" value="TreeGrafter"/>
</dbReference>
<evidence type="ECO:0000256" key="3">
    <source>
        <dbReference type="SAM" id="MobiDB-lite"/>
    </source>
</evidence>
<evidence type="ECO:0000259" key="4">
    <source>
        <dbReference type="Pfam" id="PF12928"/>
    </source>
</evidence>
<organism evidence="5 6">
    <name type="scientific">Sungouiella intermedia</name>
    <dbReference type="NCBI Taxonomy" id="45354"/>
    <lineage>
        <taxon>Eukaryota</taxon>
        <taxon>Fungi</taxon>
        <taxon>Dikarya</taxon>
        <taxon>Ascomycota</taxon>
        <taxon>Saccharomycotina</taxon>
        <taxon>Pichiomycetes</taxon>
        <taxon>Metschnikowiaceae</taxon>
        <taxon>Sungouiella</taxon>
    </lineage>
</organism>
<evidence type="ECO:0000256" key="1">
    <source>
        <dbReference type="ARBA" id="ARBA00005736"/>
    </source>
</evidence>
<dbReference type="GO" id="GO:0000379">
    <property type="term" value="P:tRNA-type intron splice site recognition and cleavage"/>
    <property type="evidence" value="ECO:0007669"/>
    <property type="project" value="TreeGrafter"/>
</dbReference>
<gene>
    <name evidence="5" type="ORF">SAMEA4029010_CIC11G00000001807</name>
</gene>
<evidence type="ECO:0000313" key="5">
    <source>
        <dbReference type="EMBL" id="SGZ57107.1"/>
    </source>
</evidence>
<dbReference type="PANTHER" id="PTHR21027:SF1">
    <property type="entry name" value="TRNA-SPLICING ENDONUCLEASE SUBUNIT SEN54"/>
    <property type="match status" value="1"/>
</dbReference>
<dbReference type="Pfam" id="PF12928">
    <property type="entry name" value="tRNA_int_end_N2"/>
    <property type="match status" value="1"/>
</dbReference>
<feature type="compositionally biased region" description="Low complexity" evidence="3">
    <location>
        <begin position="351"/>
        <end position="367"/>
    </location>
</feature>
<dbReference type="InterPro" id="IPR024337">
    <property type="entry name" value="tRNA_splic_suSen54"/>
</dbReference>
<name>A0A1L0C0T4_9ASCO</name>
<feature type="domain" description="tRNA-splicing endonuclease subunit Sen54 N-terminal" evidence="4">
    <location>
        <begin position="71"/>
        <end position="142"/>
    </location>
</feature>
<protein>
    <submittedName>
        <fullName evidence="5">CIC11C00000001807</fullName>
    </submittedName>
</protein>
<evidence type="ECO:0000256" key="2">
    <source>
        <dbReference type="ARBA" id="ARBA00022694"/>
    </source>
</evidence>
<reference evidence="5 6" key="1">
    <citation type="submission" date="2016-10" db="EMBL/GenBank/DDBJ databases">
        <authorList>
            <person name="de Groot N.N."/>
        </authorList>
    </citation>
    <scope>NUCLEOTIDE SEQUENCE [LARGE SCALE GENOMIC DNA]</scope>
    <source>
        <strain evidence="5 6">CBS 141442</strain>
    </source>
</reference>
<dbReference type="PANTHER" id="PTHR21027">
    <property type="entry name" value="TRNA-SPLICING ENDONUCLEASE SUBUNIT SEN54"/>
    <property type="match status" value="1"/>
</dbReference>
<comment type="similarity">
    <text evidence="1">Belongs to the SEN54 family.</text>
</comment>
<feature type="region of interest" description="Disordered" evidence="3">
    <location>
        <begin position="344"/>
        <end position="379"/>
    </location>
</feature>
<dbReference type="AlphaFoldDB" id="A0A1L0C0T4"/>